<evidence type="ECO:0000313" key="3">
    <source>
        <dbReference type="EMBL" id="OQS34510.1"/>
    </source>
</evidence>
<dbReference type="SUPFAM" id="SSF56529">
    <property type="entry name" value="FAH"/>
    <property type="match status" value="1"/>
</dbReference>
<dbReference type="NCBIfam" id="TIGR02305">
    <property type="entry name" value="HpaG-N-term"/>
    <property type="match status" value="1"/>
</dbReference>
<sequence length="223" mass="23484">MSLVLDAATERPAAIYGAALNHRRLQAALAAEFEQAPYQRPPQAPVLFVKPHNTVSASGAPIPFPADADAVYAGGALGVRIARDACRVSAADALSHVGGYAVVNEVSLAETSFYRPAIQAKCRDGFCPIGPEAGPDAINPQRVQVRTYVNGALAETNDSADWLRGVAQLIADVSQFLTLYAGDLLIVATPPRSARLRPGDTVAVEIDGIGRLENIVAAEEDIQ</sequence>
<comment type="caution">
    <text evidence="3">The sequence shown here is derived from an EMBL/GenBank/DDBJ whole genome shotgun (WGS) entry which is preliminary data.</text>
</comment>
<keyword evidence="1" id="KW-0479">Metal-binding</keyword>
<dbReference type="PANTHER" id="PTHR11820:SF114">
    <property type="entry name" value="4-HYDROXYPHENYLACETATE CATABOLISM PROTEIN"/>
    <property type="match status" value="1"/>
</dbReference>
<evidence type="ECO:0000313" key="4">
    <source>
        <dbReference type="Proteomes" id="UP000192721"/>
    </source>
</evidence>
<gene>
    <name evidence="3" type="ORF">B0T45_18780</name>
</gene>
<accession>A0A1W0CI83</accession>
<dbReference type="Gene3D" id="3.90.850.10">
    <property type="entry name" value="Fumarylacetoacetase-like, C-terminal domain"/>
    <property type="match status" value="1"/>
</dbReference>
<dbReference type="EMBL" id="MUKV01000032">
    <property type="protein sequence ID" value="OQS34510.1"/>
    <property type="molecule type" value="Genomic_DNA"/>
</dbReference>
<dbReference type="Proteomes" id="UP000192721">
    <property type="component" value="Unassembled WGS sequence"/>
</dbReference>
<dbReference type="InterPro" id="IPR011234">
    <property type="entry name" value="Fumarylacetoacetase-like_C"/>
</dbReference>
<dbReference type="InterPro" id="IPR036663">
    <property type="entry name" value="Fumarylacetoacetase_C_sf"/>
</dbReference>
<proteinExistence type="predicted"/>
<dbReference type="PANTHER" id="PTHR11820">
    <property type="entry name" value="ACYLPYRUVASE"/>
    <property type="match status" value="1"/>
</dbReference>
<dbReference type="GO" id="GO:0046872">
    <property type="term" value="F:metal ion binding"/>
    <property type="evidence" value="ECO:0007669"/>
    <property type="project" value="UniProtKB-KW"/>
</dbReference>
<dbReference type="RefSeq" id="WP_081556520.1">
    <property type="nucleotide sequence ID" value="NZ_JBBIGS010000022.1"/>
</dbReference>
<evidence type="ECO:0000259" key="2">
    <source>
        <dbReference type="Pfam" id="PF01557"/>
    </source>
</evidence>
<protein>
    <recommendedName>
        <fullName evidence="2">Fumarylacetoacetase-like C-terminal domain-containing protein</fullName>
    </recommendedName>
</protein>
<dbReference type="Pfam" id="PF01557">
    <property type="entry name" value="FAA_hydrolase"/>
    <property type="match status" value="1"/>
</dbReference>
<dbReference type="AlphaFoldDB" id="A0A1W0CI83"/>
<dbReference type="GO" id="GO:0008704">
    <property type="term" value="F:5-carboxymethyl-2-hydroxymuconate delta-isomerase activity"/>
    <property type="evidence" value="ECO:0007669"/>
    <property type="project" value="InterPro"/>
</dbReference>
<organism evidence="3 4">
    <name type="scientific">Chromobacterium haemolyticum</name>
    <dbReference type="NCBI Taxonomy" id="394935"/>
    <lineage>
        <taxon>Bacteria</taxon>
        <taxon>Pseudomonadati</taxon>
        <taxon>Pseudomonadota</taxon>
        <taxon>Betaproteobacteria</taxon>
        <taxon>Neisseriales</taxon>
        <taxon>Chromobacteriaceae</taxon>
        <taxon>Chromobacterium</taxon>
    </lineage>
</organism>
<dbReference type="InterPro" id="IPR012686">
    <property type="entry name" value="HPA_isomer/decarb_N"/>
</dbReference>
<name>A0A1W0CI83_9NEIS</name>
<reference evidence="3 4" key="1">
    <citation type="submission" date="2017-02" db="EMBL/GenBank/DDBJ databases">
        <title>Chromobacterium haemolyticum H5244.</title>
        <authorList>
            <person name="Gulvik C.A."/>
        </authorList>
    </citation>
    <scope>NUCLEOTIDE SEQUENCE [LARGE SCALE GENOMIC DNA]</scope>
    <source>
        <strain evidence="3 4">H5244</strain>
    </source>
</reference>
<evidence type="ECO:0000256" key="1">
    <source>
        <dbReference type="ARBA" id="ARBA00022723"/>
    </source>
</evidence>
<dbReference type="GO" id="GO:0018800">
    <property type="term" value="F:5-oxopent-3-ene-1,2,5-tricarboxylate decarboxylase activity"/>
    <property type="evidence" value="ECO:0007669"/>
    <property type="project" value="InterPro"/>
</dbReference>
<feature type="domain" description="Fumarylacetoacetase-like C-terminal" evidence="2">
    <location>
        <begin position="15"/>
        <end position="216"/>
    </location>
</feature>